<dbReference type="SUPFAM" id="SSF55031">
    <property type="entry name" value="Bacterial exopeptidase dimerisation domain"/>
    <property type="match status" value="1"/>
</dbReference>
<dbReference type="AlphaFoldDB" id="A0A1M5LMH2"/>
<name>A0A1M5LMH2_9ALTE</name>
<accession>A0A1M5LMH2</accession>
<dbReference type="PANTHER" id="PTHR43808">
    <property type="entry name" value="ACETYLORNITHINE DEACETYLASE"/>
    <property type="match status" value="1"/>
</dbReference>
<keyword evidence="8" id="KW-0121">Carboxypeptidase</keyword>
<feature type="chain" id="PRO_5009912096" evidence="6">
    <location>
        <begin position="23"/>
        <end position="435"/>
    </location>
</feature>
<sequence length="435" mass="46253">MKTTLRAITCALGLALSTGTAAALNPDEKSMADAVDRRTSDAMALLEKSVNINSGTMNFAGVKKVADLLAPEFKALGFKVWFEDGKEFNRAGHLIAKHEGGQGPNILLIGHLDTVFEPESPFQTMTYVDDKTIKGPGVADMKGGNIIMLEALRALQHVGALKSMNIQVVLTGDEELSGRPLSLSKAALIEAAKWADVALGFENGDGNPKTANTSRRGSVDWTLTVKGTPSHSSQVFKPNVGAGAIYEASRILTRFYEELRSEQLLTFNPGRIMGGTEVTHDRAKNSGTAFGKNNVVAEHAIVTGDIRAISQEQLTRVQRKMQALVAQNLPKTSASIEFGEGYPPMAPKAGNRQLLEIYSTVSADLGQGPVTAVNPLNAGAADVSFTAEYVDMALDGLGMSGSAGHTVNESAVIQSLPSQAKRAAVLMYRLQSSTH</sequence>
<keyword evidence="9" id="KW-1185">Reference proteome</keyword>
<keyword evidence="2" id="KW-0479">Metal-binding</keyword>
<dbReference type="PANTHER" id="PTHR43808:SF32">
    <property type="entry name" value="ARGE_DAPE-RELATED DEACYLASE"/>
    <property type="match status" value="1"/>
</dbReference>
<feature type="domain" description="Peptidase M20 dimerisation" evidence="7">
    <location>
        <begin position="214"/>
        <end position="331"/>
    </location>
</feature>
<dbReference type="Proteomes" id="UP000184520">
    <property type="component" value="Unassembled WGS sequence"/>
</dbReference>
<keyword evidence="6" id="KW-0732">Signal</keyword>
<protein>
    <submittedName>
        <fullName evidence="8">Glutamate carboxypeptidase</fullName>
    </submittedName>
</protein>
<keyword evidence="4" id="KW-0862">Zinc</keyword>
<evidence type="ECO:0000256" key="6">
    <source>
        <dbReference type="SAM" id="SignalP"/>
    </source>
</evidence>
<dbReference type="Gene3D" id="3.30.70.360">
    <property type="match status" value="1"/>
</dbReference>
<keyword evidence="3" id="KW-0378">Hydrolase</keyword>
<dbReference type="Gene3D" id="3.40.630.10">
    <property type="entry name" value="Zn peptidases"/>
    <property type="match status" value="1"/>
</dbReference>
<evidence type="ECO:0000256" key="1">
    <source>
        <dbReference type="ARBA" id="ARBA00001947"/>
    </source>
</evidence>
<dbReference type="SUPFAM" id="SSF53187">
    <property type="entry name" value="Zn-dependent exopeptidases"/>
    <property type="match status" value="1"/>
</dbReference>
<dbReference type="GO" id="GO:0004180">
    <property type="term" value="F:carboxypeptidase activity"/>
    <property type="evidence" value="ECO:0007669"/>
    <property type="project" value="UniProtKB-KW"/>
</dbReference>
<evidence type="ECO:0000256" key="3">
    <source>
        <dbReference type="ARBA" id="ARBA00022801"/>
    </source>
</evidence>
<dbReference type="PROSITE" id="PS00758">
    <property type="entry name" value="ARGE_DAPE_CPG2_1"/>
    <property type="match status" value="1"/>
</dbReference>
<dbReference type="GO" id="GO:0046872">
    <property type="term" value="F:metal ion binding"/>
    <property type="evidence" value="ECO:0007669"/>
    <property type="project" value="UniProtKB-KW"/>
</dbReference>
<gene>
    <name evidence="8" type="ORF">SAMN05216361_2720</name>
</gene>
<keyword evidence="8" id="KW-0645">Protease</keyword>
<keyword evidence="5" id="KW-0170">Cobalt</keyword>
<evidence type="ECO:0000313" key="8">
    <source>
        <dbReference type="EMBL" id="SHG66248.1"/>
    </source>
</evidence>
<dbReference type="OrthoDB" id="9776600at2"/>
<evidence type="ECO:0000256" key="5">
    <source>
        <dbReference type="ARBA" id="ARBA00023285"/>
    </source>
</evidence>
<dbReference type="InterPro" id="IPR011650">
    <property type="entry name" value="Peptidase_M20_dimer"/>
</dbReference>
<evidence type="ECO:0000256" key="2">
    <source>
        <dbReference type="ARBA" id="ARBA00022723"/>
    </source>
</evidence>
<dbReference type="InterPro" id="IPR050072">
    <property type="entry name" value="Peptidase_M20A"/>
</dbReference>
<comment type="cofactor">
    <cofactor evidence="1">
        <name>Zn(2+)</name>
        <dbReference type="ChEBI" id="CHEBI:29105"/>
    </cofactor>
</comment>
<feature type="signal peptide" evidence="6">
    <location>
        <begin position="1"/>
        <end position="22"/>
    </location>
</feature>
<dbReference type="InterPro" id="IPR002933">
    <property type="entry name" value="Peptidase_M20"/>
</dbReference>
<dbReference type="Pfam" id="PF07687">
    <property type="entry name" value="M20_dimer"/>
    <property type="match status" value="1"/>
</dbReference>
<proteinExistence type="predicted"/>
<evidence type="ECO:0000313" key="9">
    <source>
        <dbReference type="Proteomes" id="UP000184520"/>
    </source>
</evidence>
<dbReference type="STRING" id="634436.SAMN05216361_2720"/>
<dbReference type="Pfam" id="PF01546">
    <property type="entry name" value="Peptidase_M20"/>
    <property type="match status" value="1"/>
</dbReference>
<dbReference type="InterPro" id="IPR001261">
    <property type="entry name" value="ArgE/DapE_CS"/>
</dbReference>
<organism evidence="8 9">
    <name type="scientific">Marisediminitalea aggregata</name>
    <dbReference type="NCBI Taxonomy" id="634436"/>
    <lineage>
        <taxon>Bacteria</taxon>
        <taxon>Pseudomonadati</taxon>
        <taxon>Pseudomonadota</taxon>
        <taxon>Gammaproteobacteria</taxon>
        <taxon>Alteromonadales</taxon>
        <taxon>Alteromonadaceae</taxon>
        <taxon>Marisediminitalea</taxon>
    </lineage>
</organism>
<evidence type="ECO:0000259" key="7">
    <source>
        <dbReference type="Pfam" id="PF07687"/>
    </source>
</evidence>
<dbReference type="InterPro" id="IPR036264">
    <property type="entry name" value="Bact_exopeptidase_dim_dom"/>
</dbReference>
<dbReference type="RefSeq" id="WP_073323337.1">
    <property type="nucleotide sequence ID" value="NZ_FQWD01000004.1"/>
</dbReference>
<reference evidence="9" key="1">
    <citation type="submission" date="2016-11" db="EMBL/GenBank/DDBJ databases">
        <authorList>
            <person name="Varghese N."/>
            <person name="Submissions S."/>
        </authorList>
    </citation>
    <scope>NUCLEOTIDE SEQUENCE [LARGE SCALE GENOMIC DNA]</scope>
    <source>
        <strain evidence="9">CGMCC 1.8995</strain>
    </source>
</reference>
<evidence type="ECO:0000256" key="4">
    <source>
        <dbReference type="ARBA" id="ARBA00022833"/>
    </source>
</evidence>
<dbReference type="EMBL" id="FQWD01000004">
    <property type="protein sequence ID" value="SHG66248.1"/>
    <property type="molecule type" value="Genomic_DNA"/>
</dbReference>